<keyword evidence="3" id="KW-1185">Reference proteome</keyword>
<feature type="transmembrane region" description="Helical" evidence="1">
    <location>
        <begin position="235"/>
        <end position="261"/>
    </location>
</feature>
<name>A0A8H5G3M6_9AGAR</name>
<accession>A0A8H5G3M6</accession>
<dbReference type="AlphaFoldDB" id="A0A8H5G3M6"/>
<protein>
    <submittedName>
        <fullName evidence="2">Uncharacterized protein</fullName>
    </submittedName>
</protein>
<proteinExistence type="predicted"/>
<sequence>MPSHRRFSGITKRCQPYSIFSRYFLPSRSDEFITRQRQHVETGKRIKQELEDEREYVLQLLEEVNNKRRKKVASRAEPQSRLAPIKEYEEILKTYDTLRNRVGLTMFYELATGLILSCQLDQIDVHLDEVSDKFRTSACHENTGFYGLADWAKHALTIYEHFCDGIAGASVFGAGITYTTIFSGTRGNIGLMCWAFTLFNVAFVIAIVVRSILIWCSRLPLPNKTFATALFWEVMIQFALILAFGSTTAALLLLNLTILLFSGTDVQEVQMNLSSRPPGIIAIFVLAGAMVTVTICLFLGWWSNDFKPPQRQHERRIRKTEELFV</sequence>
<dbReference type="OrthoDB" id="2679843at2759"/>
<feature type="transmembrane region" description="Helical" evidence="1">
    <location>
        <begin position="281"/>
        <end position="302"/>
    </location>
</feature>
<gene>
    <name evidence="2" type="ORF">D9758_007536</name>
</gene>
<keyword evidence="1" id="KW-0812">Transmembrane</keyword>
<keyword evidence="1" id="KW-1133">Transmembrane helix</keyword>
<organism evidence="2 3">
    <name type="scientific">Tetrapyrgos nigripes</name>
    <dbReference type="NCBI Taxonomy" id="182062"/>
    <lineage>
        <taxon>Eukaryota</taxon>
        <taxon>Fungi</taxon>
        <taxon>Dikarya</taxon>
        <taxon>Basidiomycota</taxon>
        <taxon>Agaricomycotina</taxon>
        <taxon>Agaricomycetes</taxon>
        <taxon>Agaricomycetidae</taxon>
        <taxon>Agaricales</taxon>
        <taxon>Marasmiineae</taxon>
        <taxon>Marasmiaceae</taxon>
        <taxon>Tetrapyrgos</taxon>
    </lineage>
</organism>
<comment type="caution">
    <text evidence="2">The sequence shown here is derived from an EMBL/GenBank/DDBJ whole genome shotgun (WGS) entry which is preliminary data.</text>
</comment>
<reference evidence="2 3" key="1">
    <citation type="journal article" date="2020" name="ISME J.">
        <title>Uncovering the hidden diversity of litter-decomposition mechanisms in mushroom-forming fungi.</title>
        <authorList>
            <person name="Floudas D."/>
            <person name="Bentzer J."/>
            <person name="Ahren D."/>
            <person name="Johansson T."/>
            <person name="Persson P."/>
            <person name="Tunlid A."/>
        </authorList>
    </citation>
    <scope>NUCLEOTIDE SEQUENCE [LARGE SCALE GENOMIC DNA]</scope>
    <source>
        <strain evidence="2 3">CBS 291.85</strain>
    </source>
</reference>
<evidence type="ECO:0000313" key="2">
    <source>
        <dbReference type="EMBL" id="KAF5357703.1"/>
    </source>
</evidence>
<evidence type="ECO:0000256" key="1">
    <source>
        <dbReference type="SAM" id="Phobius"/>
    </source>
</evidence>
<feature type="transmembrane region" description="Helical" evidence="1">
    <location>
        <begin position="191"/>
        <end position="215"/>
    </location>
</feature>
<keyword evidence="1" id="KW-0472">Membrane</keyword>
<evidence type="ECO:0000313" key="3">
    <source>
        <dbReference type="Proteomes" id="UP000559256"/>
    </source>
</evidence>
<dbReference type="Proteomes" id="UP000559256">
    <property type="component" value="Unassembled WGS sequence"/>
</dbReference>
<dbReference type="EMBL" id="JAACJM010000050">
    <property type="protein sequence ID" value="KAF5357703.1"/>
    <property type="molecule type" value="Genomic_DNA"/>
</dbReference>